<evidence type="ECO:0000313" key="10">
    <source>
        <dbReference type="Proteomes" id="UP001597308"/>
    </source>
</evidence>
<sequence>MRGTIVGLGLAFALGASALLGAGGAAAQVEARAAGGAGANVQVGPRPFFLIEDMANSALKRRLQRCEGNRLRPSDFSIGHRGAPLQFPEHTRESYVAAARMGAGVLECDVAFTKDLELVCRHAQNDLHTTTNILLTPLASKCTKPFTPAVLGPDGAVVTPASAECRTSDITLAEFRTLRGKMDAFDRGARTAEEFVGGTPAWRTDLYSGPTSGHLMTHRESIELFKELGVKMTPELKSPVVPMPFRGFTQEAYAQKLIDEYRAAGVRPRDVFPQSFDRNDVLYWIRNEPAFGRQAVYLDDANTVADLPGAAELEGYRREGIRIWAPPVFALLDVNGRNEIVASRAAKNAKAAGLEIIAWSLERSGRLADLDGDFYYQTIEKAVSREGDLMRVIDALARDVGVRAIFSDWPAPVTYYANCMNIR</sequence>
<evidence type="ECO:0000256" key="2">
    <source>
        <dbReference type="ARBA" id="ARBA00012247"/>
    </source>
</evidence>
<name>A0ABW4KBW9_9HYPH</name>
<keyword evidence="4" id="KW-0319">Glycerol metabolism</keyword>
<dbReference type="PROSITE" id="PS51704">
    <property type="entry name" value="GP_PDE"/>
    <property type="match status" value="1"/>
</dbReference>
<dbReference type="EC" id="3.1.4.46" evidence="2"/>
<feature type="signal peptide" evidence="7">
    <location>
        <begin position="1"/>
        <end position="27"/>
    </location>
</feature>
<comment type="catalytic activity">
    <reaction evidence="6">
        <text>a sn-glycero-3-phosphodiester + H2O = an alcohol + sn-glycerol 3-phosphate + H(+)</text>
        <dbReference type="Rhea" id="RHEA:12969"/>
        <dbReference type="ChEBI" id="CHEBI:15377"/>
        <dbReference type="ChEBI" id="CHEBI:15378"/>
        <dbReference type="ChEBI" id="CHEBI:30879"/>
        <dbReference type="ChEBI" id="CHEBI:57597"/>
        <dbReference type="ChEBI" id="CHEBI:83408"/>
        <dbReference type="EC" id="3.1.4.46"/>
    </reaction>
</comment>
<dbReference type="Proteomes" id="UP001597308">
    <property type="component" value="Unassembled WGS sequence"/>
</dbReference>
<keyword evidence="3 7" id="KW-0732">Signal</keyword>
<dbReference type="InterPro" id="IPR030395">
    <property type="entry name" value="GP_PDE_dom"/>
</dbReference>
<protein>
    <recommendedName>
        <fullName evidence="2">glycerophosphodiester phosphodiesterase</fullName>
        <ecNumber evidence="2">3.1.4.46</ecNumber>
    </recommendedName>
</protein>
<dbReference type="RefSeq" id="WP_378799698.1">
    <property type="nucleotide sequence ID" value="NZ_JBHUER010000008.1"/>
</dbReference>
<dbReference type="Gene3D" id="3.20.20.190">
    <property type="entry name" value="Phosphatidylinositol (PI) phosphodiesterase"/>
    <property type="match status" value="1"/>
</dbReference>
<dbReference type="EMBL" id="JBHUER010000008">
    <property type="protein sequence ID" value="MFD1703600.1"/>
    <property type="molecule type" value="Genomic_DNA"/>
</dbReference>
<feature type="domain" description="GP-PDE" evidence="8">
    <location>
        <begin position="75"/>
        <end position="400"/>
    </location>
</feature>
<proteinExistence type="inferred from homology"/>
<accession>A0ABW4KBW9</accession>
<keyword evidence="10" id="KW-1185">Reference proteome</keyword>
<comment type="caution">
    <text evidence="9">The sequence shown here is derived from an EMBL/GenBank/DDBJ whole genome shotgun (WGS) entry which is preliminary data.</text>
</comment>
<organism evidence="9 10">
    <name type="scientific">Methylopila henanensis</name>
    <dbReference type="NCBI Taxonomy" id="873516"/>
    <lineage>
        <taxon>Bacteria</taxon>
        <taxon>Pseudomonadati</taxon>
        <taxon>Pseudomonadota</taxon>
        <taxon>Alphaproteobacteria</taxon>
        <taxon>Hyphomicrobiales</taxon>
        <taxon>Methylopilaceae</taxon>
        <taxon>Methylopila</taxon>
    </lineage>
</organism>
<evidence type="ECO:0000256" key="3">
    <source>
        <dbReference type="ARBA" id="ARBA00022729"/>
    </source>
</evidence>
<comment type="similarity">
    <text evidence="1">Belongs to the glycerophosphoryl diester phosphodiesterase family.</text>
</comment>
<keyword evidence="5" id="KW-0378">Hydrolase</keyword>
<evidence type="ECO:0000256" key="4">
    <source>
        <dbReference type="ARBA" id="ARBA00022798"/>
    </source>
</evidence>
<evidence type="ECO:0000256" key="5">
    <source>
        <dbReference type="ARBA" id="ARBA00022801"/>
    </source>
</evidence>
<evidence type="ECO:0000256" key="1">
    <source>
        <dbReference type="ARBA" id="ARBA00007277"/>
    </source>
</evidence>
<gene>
    <name evidence="9" type="ORF">ACFSCV_11370</name>
</gene>
<evidence type="ECO:0000313" key="9">
    <source>
        <dbReference type="EMBL" id="MFD1703600.1"/>
    </source>
</evidence>
<dbReference type="SUPFAM" id="SSF51695">
    <property type="entry name" value="PLC-like phosphodiesterases"/>
    <property type="match status" value="1"/>
</dbReference>
<feature type="chain" id="PRO_5046793857" description="glycerophosphodiester phosphodiesterase" evidence="7">
    <location>
        <begin position="28"/>
        <end position="423"/>
    </location>
</feature>
<dbReference type="PANTHER" id="PTHR43620:SF7">
    <property type="entry name" value="GLYCEROPHOSPHODIESTER PHOSPHODIESTERASE GDPD5-RELATED"/>
    <property type="match status" value="1"/>
</dbReference>
<dbReference type="Pfam" id="PF03009">
    <property type="entry name" value="GDPD"/>
    <property type="match status" value="1"/>
</dbReference>
<evidence type="ECO:0000259" key="8">
    <source>
        <dbReference type="PROSITE" id="PS51704"/>
    </source>
</evidence>
<reference evidence="10" key="1">
    <citation type="journal article" date="2019" name="Int. J. Syst. Evol. Microbiol.">
        <title>The Global Catalogue of Microorganisms (GCM) 10K type strain sequencing project: providing services to taxonomists for standard genome sequencing and annotation.</title>
        <authorList>
            <consortium name="The Broad Institute Genomics Platform"/>
            <consortium name="The Broad Institute Genome Sequencing Center for Infectious Disease"/>
            <person name="Wu L."/>
            <person name="Ma J."/>
        </authorList>
    </citation>
    <scope>NUCLEOTIDE SEQUENCE [LARGE SCALE GENOMIC DNA]</scope>
    <source>
        <strain evidence="10">KCTC 23707</strain>
    </source>
</reference>
<dbReference type="PANTHER" id="PTHR43620">
    <property type="entry name" value="GLYCEROPHOSPHORYL DIESTER PHOSPHODIESTERASE"/>
    <property type="match status" value="1"/>
</dbReference>
<evidence type="ECO:0000256" key="6">
    <source>
        <dbReference type="ARBA" id="ARBA00047512"/>
    </source>
</evidence>
<evidence type="ECO:0000256" key="7">
    <source>
        <dbReference type="SAM" id="SignalP"/>
    </source>
</evidence>
<dbReference type="InterPro" id="IPR017946">
    <property type="entry name" value="PLC-like_Pdiesterase_TIM-brl"/>
</dbReference>